<dbReference type="AlphaFoldDB" id="A0A6C0H6C8"/>
<accession>A0A6C0H6C8</accession>
<protein>
    <submittedName>
        <fullName evidence="2">Uncharacterized protein</fullName>
    </submittedName>
</protein>
<reference evidence="2" key="1">
    <citation type="journal article" date="2020" name="Nature">
        <title>Giant virus diversity and host interactions through global metagenomics.</title>
        <authorList>
            <person name="Schulz F."/>
            <person name="Roux S."/>
            <person name="Paez-Espino D."/>
            <person name="Jungbluth S."/>
            <person name="Walsh D.A."/>
            <person name="Denef V.J."/>
            <person name="McMahon K.D."/>
            <person name="Konstantinidis K.T."/>
            <person name="Eloe-Fadrosh E.A."/>
            <person name="Kyrpides N.C."/>
            <person name="Woyke T."/>
        </authorList>
    </citation>
    <scope>NUCLEOTIDE SEQUENCE</scope>
    <source>
        <strain evidence="2">GVMAG-M-3300023179-73</strain>
    </source>
</reference>
<sequence length="257" mass="29209">MEIINLVYLVAILFLLYFFFSQTKDALENTSEQPQTIFAMENAYTNIHCVREDLPLIKLRPSSIACLSKDGSQCFSRSDLQVPADYACNDSQKSVNNYLSKDGIRDKSKFSRKIFDDLMTGGYHNIECDYSALRDPNHWCGKVYQAVQDRCATKSEIERMSDRICNKDLFTYYNTKRTDNPTNSTFYSPTSIQSRIEKCVTSDCKRQVNIDQGFCEESCKLCYDATCNGERPHKKITPPTPSTPAAAPNLGARGRRA</sequence>
<organism evidence="2">
    <name type="scientific">viral metagenome</name>
    <dbReference type="NCBI Taxonomy" id="1070528"/>
    <lineage>
        <taxon>unclassified sequences</taxon>
        <taxon>metagenomes</taxon>
        <taxon>organismal metagenomes</taxon>
    </lineage>
</organism>
<dbReference type="EMBL" id="MN739889">
    <property type="protein sequence ID" value="QHT76108.1"/>
    <property type="molecule type" value="Genomic_DNA"/>
</dbReference>
<name>A0A6C0H6C8_9ZZZZ</name>
<feature type="region of interest" description="Disordered" evidence="1">
    <location>
        <begin position="233"/>
        <end position="257"/>
    </location>
</feature>
<evidence type="ECO:0000256" key="1">
    <source>
        <dbReference type="SAM" id="MobiDB-lite"/>
    </source>
</evidence>
<proteinExistence type="predicted"/>
<evidence type="ECO:0000313" key="2">
    <source>
        <dbReference type="EMBL" id="QHT76108.1"/>
    </source>
</evidence>